<dbReference type="AlphaFoldDB" id="A0A549SD69"/>
<accession>A0A549SD69</accession>
<dbReference type="Proteomes" id="UP000316781">
    <property type="component" value="Unassembled WGS sequence"/>
</dbReference>
<evidence type="ECO:0000313" key="1">
    <source>
        <dbReference type="EMBL" id="TRL24697.1"/>
    </source>
</evidence>
<organism evidence="1 2">
    <name type="scientific">Methylosinus sporium</name>
    <dbReference type="NCBI Taxonomy" id="428"/>
    <lineage>
        <taxon>Bacteria</taxon>
        <taxon>Pseudomonadati</taxon>
        <taxon>Pseudomonadota</taxon>
        <taxon>Alphaproteobacteria</taxon>
        <taxon>Hyphomicrobiales</taxon>
        <taxon>Methylocystaceae</taxon>
        <taxon>Methylosinus</taxon>
    </lineage>
</organism>
<name>A0A549SD69_METSR</name>
<dbReference type="EMBL" id="VJMF01000105">
    <property type="protein sequence ID" value="TRL24697.1"/>
    <property type="molecule type" value="Genomic_DNA"/>
</dbReference>
<reference evidence="1 2" key="1">
    <citation type="submission" date="2019-07" db="EMBL/GenBank/DDBJ databases">
        <title>Ln-dependent methylotrophs.</title>
        <authorList>
            <person name="Tani A."/>
        </authorList>
    </citation>
    <scope>NUCLEOTIDE SEQUENCE [LARGE SCALE GENOMIC DNA]</scope>
    <source>
        <strain evidence="1 2">SM89A</strain>
    </source>
</reference>
<gene>
    <name evidence="1" type="ORF">FM996_20290</name>
</gene>
<comment type="caution">
    <text evidence="1">The sequence shown here is derived from an EMBL/GenBank/DDBJ whole genome shotgun (WGS) entry which is preliminary data.</text>
</comment>
<dbReference type="RefSeq" id="WP_142864541.1">
    <property type="nucleotide sequence ID" value="NZ_VJMF01000105.1"/>
</dbReference>
<sequence>MTASLPRRKQPRVTIAAQEPTDLREDEQQALIQGRLLRECDETVFRLMKLSRQRVTNRASKGRKLRDQRRGVDDIRDIEHLIEQIVATAPENEDEVMCKAAVYREYANFSDRQPDLLAIMVQDTSRELERRLLGLKKHPTGEN</sequence>
<protein>
    <submittedName>
        <fullName evidence="1">Uncharacterized protein</fullName>
    </submittedName>
</protein>
<proteinExistence type="predicted"/>
<evidence type="ECO:0000313" key="2">
    <source>
        <dbReference type="Proteomes" id="UP000316781"/>
    </source>
</evidence>